<keyword evidence="2" id="KW-0614">Plasmid</keyword>
<reference evidence="2 3" key="1">
    <citation type="submission" date="2018-10" db="EMBL/GenBank/DDBJ databases">
        <title>Rhizobium etli, R. leguminosarum and a new Rhizobium genospecies from Phaseolus dumosus.</title>
        <authorList>
            <person name="Ramirez-Puebla S.T."/>
            <person name="Rogel-Hernandez M.A."/>
            <person name="Guerrero G."/>
            <person name="Ormeno-Orrillo E."/>
            <person name="Martinez-Romero J.C."/>
            <person name="Negrete-Yankelevich S."/>
            <person name="Martinez-Romero E."/>
        </authorList>
    </citation>
    <scope>NUCLEOTIDE SEQUENCE [LARGE SCALE GENOMIC DNA]</scope>
    <source>
        <strain evidence="2 3">CCGE525</strain>
        <plasmid evidence="3">prccge525c</plasmid>
    </source>
</reference>
<evidence type="ECO:0000256" key="1">
    <source>
        <dbReference type="SAM" id="MobiDB-lite"/>
    </source>
</evidence>
<feature type="region of interest" description="Disordered" evidence="1">
    <location>
        <begin position="58"/>
        <end position="80"/>
    </location>
</feature>
<name>A0A387G2H2_9HYPH</name>
<protein>
    <submittedName>
        <fullName evidence="2">Uncharacterized protein</fullName>
    </submittedName>
</protein>
<dbReference type="EMBL" id="CP032695">
    <property type="protein sequence ID" value="AYG62371.1"/>
    <property type="molecule type" value="Genomic_DNA"/>
</dbReference>
<dbReference type="AlphaFoldDB" id="A0A387G2H2"/>
<dbReference type="KEGG" id="rjg:CCGE525_26635"/>
<organism evidence="2 3">
    <name type="scientific">Rhizobium jaguaris</name>
    <dbReference type="NCBI Taxonomy" id="1312183"/>
    <lineage>
        <taxon>Bacteria</taxon>
        <taxon>Pseudomonadati</taxon>
        <taxon>Pseudomonadota</taxon>
        <taxon>Alphaproteobacteria</taxon>
        <taxon>Hyphomicrobiales</taxon>
        <taxon>Rhizobiaceae</taxon>
        <taxon>Rhizobium/Agrobacterium group</taxon>
        <taxon>Rhizobium</taxon>
    </lineage>
</organism>
<keyword evidence="3" id="KW-1185">Reference proteome</keyword>
<accession>A0A387G2H2</accession>
<proteinExistence type="predicted"/>
<gene>
    <name evidence="2" type="ORF">CCGE525_26635</name>
</gene>
<geneLocation type="plasmid" evidence="3">
    <name>prccge525c</name>
</geneLocation>
<sequence>MRENPLIGPAADRSLLLAGALGFLSAGSVLGQLPIKRPQVRLEKTIARFRQQYSMTSLPSSATKYGRPCRHRASGELVTQ</sequence>
<evidence type="ECO:0000313" key="2">
    <source>
        <dbReference type="EMBL" id="AYG62371.1"/>
    </source>
</evidence>
<evidence type="ECO:0000313" key="3">
    <source>
        <dbReference type="Proteomes" id="UP000282195"/>
    </source>
</evidence>
<dbReference type="Proteomes" id="UP000282195">
    <property type="component" value="Plasmid pRCCGE525c"/>
</dbReference>